<evidence type="ECO:0000313" key="3">
    <source>
        <dbReference type="Proteomes" id="UP001235840"/>
    </source>
</evidence>
<gene>
    <name evidence="2" type="ORF">J2S11_004378</name>
</gene>
<feature type="signal peptide" evidence="1">
    <location>
        <begin position="1"/>
        <end position="22"/>
    </location>
</feature>
<dbReference type="CDD" id="cd13520">
    <property type="entry name" value="PBP2_TAXI_TRAP"/>
    <property type="match status" value="1"/>
</dbReference>
<dbReference type="NCBIfam" id="TIGR02122">
    <property type="entry name" value="TRAP_TAXI"/>
    <property type="match status" value="1"/>
</dbReference>
<dbReference type="Pfam" id="PF16868">
    <property type="entry name" value="NMT1_3"/>
    <property type="match status" value="1"/>
</dbReference>
<dbReference type="PANTHER" id="PTHR42941">
    <property type="entry name" value="SLL1037 PROTEIN"/>
    <property type="match status" value="1"/>
</dbReference>
<protein>
    <submittedName>
        <fullName evidence="2">TRAP transporter TAXI family solute receptor</fullName>
    </submittedName>
</protein>
<dbReference type="SUPFAM" id="SSF53850">
    <property type="entry name" value="Periplasmic binding protein-like II"/>
    <property type="match status" value="1"/>
</dbReference>
<dbReference type="InterPro" id="IPR011852">
    <property type="entry name" value="TRAP_TAXI"/>
</dbReference>
<dbReference type="PROSITE" id="PS51257">
    <property type="entry name" value="PROKAR_LIPOPROTEIN"/>
    <property type="match status" value="1"/>
</dbReference>
<reference evidence="2 3" key="1">
    <citation type="submission" date="2023-07" db="EMBL/GenBank/DDBJ databases">
        <title>Genomic Encyclopedia of Type Strains, Phase IV (KMG-IV): sequencing the most valuable type-strain genomes for metagenomic binning, comparative biology and taxonomic classification.</title>
        <authorList>
            <person name="Goeker M."/>
        </authorList>
    </citation>
    <scope>NUCLEOTIDE SEQUENCE [LARGE SCALE GENOMIC DNA]</scope>
    <source>
        <strain evidence="2 3">DSM 12751</strain>
    </source>
</reference>
<name>A0ABT9W5A9_9BACI</name>
<dbReference type="Proteomes" id="UP001235840">
    <property type="component" value="Unassembled WGS sequence"/>
</dbReference>
<sequence length="333" mass="36426">MNLLSKRFVQWLLLLCSFAVLAACGDANNGELGQEQDSYVLAFGGASPGGAAYQLSTTYAEIINSALDYVQVNVEVTGGGPDNVSLIQNGSLDSGHGNSGVGYNAYRGIDDFEGKEHGDLRAWFPLYNYPFQVTVLENSSIESIEDLKGKRIGVNVHGSGGEKTANQVFTALGLNKDEDYNPYYLDYDEALDALKTGRIDATVFSTGAPTPSLLELGTTHGFRILNFTEEELQIIDDKYPYYAGGTIPAGTYSQIDEDVRTVFAATLNYIHADLPEELVYDLTKAIWENKDRLESAHPTQKDLNAELIESALIPIMPLHPGAERYFKENGLID</sequence>
<keyword evidence="1" id="KW-0732">Signal</keyword>
<comment type="caution">
    <text evidence="2">The sequence shown here is derived from an EMBL/GenBank/DDBJ whole genome shotgun (WGS) entry which is preliminary data.</text>
</comment>
<organism evidence="2 3">
    <name type="scientific">Caldalkalibacillus horti</name>
    <dbReference type="NCBI Taxonomy" id="77523"/>
    <lineage>
        <taxon>Bacteria</taxon>
        <taxon>Bacillati</taxon>
        <taxon>Bacillota</taxon>
        <taxon>Bacilli</taxon>
        <taxon>Bacillales</taxon>
        <taxon>Bacillaceae</taxon>
        <taxon>Caldalkalibacillus</taxon>
    </lineage>
</organism>
<dbReference type="PANTHER" id="PTHR42941:SF1">
    <property type="entry name" value="SLL1037 PROTEIN"/>
    <property type="match status" value="1"/>
</dbReference>
<feature type="chain" id="PRO_5046588765" evidence="1">
    <location>
        <begin position="23"/>
        <end position="333"/>
    </location>
</feature>
<proteinExistence type="predicted"/>
<dbReference type="EMBL" id="JAUSTY010000031">
    <property type="protein sequence ID" value="MDQ0168416.1"/>
    <property type="molecule type" value="Genomic_DNA"/>
</dbReference>
<accession>A0ABT9W5A9</accession>
<keyword evidence="2" id="KW-0675">Receptor</keyword>
<keyword evidence="3" id="KW-1185">Reference proteome</keyword>
<evidence type="ECO:0000256" key="1">
    <source>
        <dbReference type="SAM" id="SignalP"/>
    </source>
</evidence>
<dbReference type="Gene3D" id="3.40.190.10">
    <property type="entry name" value="Periplasmic binding protein-like II"/>
    <property type="match status" value="2"/>
</dbReference>
<evidence type="ECO:0000313" key="2">
    <source>
        <dbReference type="EMBL" id="MDQ0168416.1"/>
    </source>
</evidence>
<dbReference type="RefSeq" id="WP_307398128.1">
    <property type="nucleotide sequence ID" value="NZ_BAAADK010000027.1"/>
</dbReference>